<dbReference type="Proteomes" id="UP000714625">
    <property type="component" value="Unassembled WGS sequence"/>
</dbReference>
<evidence type="ECO:0000313" key="4">
    <source>
        <dbReference type="Proteomes" id="UP000714625"/>
    </source>
</evidence>
<comment type="caution">
    <text evidence="3">The sequence shown here is derived from an EMBL/GenBank/DDBJ whole genome shotgun (WGS) entry which is preliminary data.</text>
</comment>
<proteinExistence type="predicted"/>
<name>A0A7H8DLD3_VIBAL</name>
<dbReference type="EMBL" id="AAXMUW010000001">
    <property type="protein sequence ID" value="EGQ9133623.1"/>
    <property type="molecule type" value="Genomic_DNA"/>
</dbReference>
<organism evidence="3 4">
    <name type="scientific">Vibrio alginolyticus</name>
    <dbReference type="NCBI Taxonomy" id="663"/>
    <lineage>
        <taxon>Bacteria</taxon>
        <taxon>Pseudomonadati</taxon>
        <taxon>Pseudomonadota</taxon>
        <taxon>Gammaproteobacteria</taxon>
        <taxon>Vibrionales</taxon>
        <taxon>Vibrionaceae</taxon>
        <taxon>Vibrio</taxon>
    </lineage>
</organism>
<sequence>MSDPTQAIKGAGTTFWRKKDDQELLTTADYLDDAKWDKLGGVKELQPGEITVEDEEDDYLDDPNADWAKTTPGQKSAGETNLTLVWKPAEPGQQQLVDDVDSGTVTEYRTKYPNGTVDAYSGYINSLGKAVAIKEKITRSVKFKNVGKPKLAEMILAEQAQPAEGGV</sequence>
<dbReference type="RefSeq" id="WP_176310924.1">
    <property type="nucleotide sequence ID" value="NZ_CP054700.1"/>
</dbReference>
<evidence type="ECO:0000256" key="1">
    <source>
        <dbReference type="SAM" id="MobiDB-lite"/>
    </source>
</evidence>
<dbReference type="Gene3D" id="4.10.410.40">
    <property type="match status" value="1"/>
</dbReference>
<protein>
    <submittedName>
        <fullName evidence="3">Phage tail protein</fullName>
    </submittedName>
</protein>
<feature type="region of interest" description="Disordered" evidence="1">
    <location>
        <begin position="53"/>
        <end position="78"/>
    </location>
</feature>
<feature type="domain" description="Lambda phage tail tube protein N-terminal" evidence="2">
    <location>
        <begin position="28"/>
        <end position="152"/>
    </location>
</feature>
<gene>
    <name evidence="3" type="ORF">GHY86_00445</name>
</gene>
<evidence type="ECO:0000259" key="2">
    <source>
        <dbReference type="Pfam" id="PF16461"/>
    </source>
</evidence>
<dbReference type="AlphaFoldDB" id="A0A7H8DLD3"/>
<feature type="compositionally biased region" description="Acidic residues" evidence="1">
    <location>
        <begin position="53"/>
        <end position="64"/>
    </location>
</feature>
<reference evidence="3" key="1">
    <citation type="submission" date="2019-11" db="EMBL/GenBank/DDBJ databases">
        <authorList>
            <consortium name="PulseNet: The National Subtyping Network for Foodborne Disease Surveillance"/>
            <person name="Tarr C.L."/>
            <person name="Trees E."/>
            <person name="Katz L.S."/>
            <person name="Carleton-Romer H.A."/>
            <person name="Stroika S."/>
            <person name="Kucerova Z."/>
            <person name="Roache K.F."/>
            <person name="Sabol A.L."/>
            <person name="Besser J."/>
            <person name="Gerner-Smidt P."/>
        </authorList>
    </citation>
    <scope>NUCLEOTIDE SEQUENCE</scope>
    <source>
        <strain evidence="3">PNUSAV001129</strain>
    </source>
</reference>
<dbReference type="InterPro" id="IPR032494">
    <property type="entry name" value="Phage_TTP_N"/>
</dbReference>
<dbReference type="Pfam" id="PF16461">
    <property type="entry name" value="Phage_TTP_12"/>
    <property type="match status" value="1"/>
</dbReference>
<evidence type="ECO:0000313" key="3">
    <source>
        <dbReference type="EMBL" id="EGQ9133623.1"/>
    </source>
</evidence>
<accession>A0A7H8DLD3</accession>